<comment type="caution">
    <text evidence="6">The sequence shown here is derived from an EMBL/GenBank/DDBJ whole genome shotgun (WGS) entry which is preliminary data.</text>
</comment>
<comment type="similarity">
    <text evidence="2">Belongs to the oxygen-dependent FAD-linked oxidoreductase family.</text>
</comment>
<dbReference type="PROSITE" id="PS00862">
    <property type="entry name" value="OX2_COVAL_FAD"/>
    <property type="match status" value="1"/>
</dbReference>
<evidence type="ECO:0000256" key="2">
    <source>
        <dbReference type="ARBA" id="ARBA00005466"/>
    </source>
</evidence>
<dbReference type="PANTHER" id="PTHR43762:SF1">
    <property type="entry name" value="D-ARABINONO-1,4-LACTONE OXIDASE"/>
    <property type="match status" value="1"/>
</dbReference>
<dbReference type="InterPro" id="IPR016166">
    <property type="entry name" value="FAD-bd_PCMH"/>
</dbReference>
<keyword evidence="4" id="KW-0560">Oxidoreductase</keyword>
<dbReference type="PROSITE" id="PS51387">
    <property type="entry name" value="FAD_PCMH"/>
    <property type="match status" value="1"/>
</dbReference>
<dbReference type="InterPro" id="IPR006093">
    <property type="entry name" value="Oxy_OxRdtase_FAD_BS"/>
</dbReference>
<evidence type="ECO:0000313" key="6">
    <source>
        <dbReference type="EMBL" id="GAA5225869.1"/>
    </source>
</evidence>
<feature type="domain" description="FAD-binding PCMH-type" evidence="5">
    <location>
        <begin position="22"/>
        <end position="192"/>
    </location>
</feature>
<dbReference type="InterPro" id="IPR036318">
    <property type="entry name" value="FAD-bd_PCMH-like_sf"/>
</dbReference>
<dbReference type="Proteomes" id="UP001501257">
    <property type="component" value="Unassembled WGS sequence"/>
</dbReference>
<dbReference type="SUPFAM" id="SSF56176">
    <property type="entry name" value="FAD-binding/transporter-associated domain-like"/>
    <property type="match status" value="1"/>
</dbReference>
<name>A0ABP9TFY0_9MICC</name>
<keyword evidence="3" id="KW-0060">Ascorbate biosynthesis</keyword>
<keyword evidence="7" id="KW-1185">Reference proteome</keyword>
<dbReference type="PIRSF" id="PIRSF000136">
    <property type="entry name" value="LGO_GLO"/>
    <property type="match status" value="1"/>
</dbReference>
<evidence type="ECO:0000313" key="7">
    <source>
        <dbReference type="Proteomes" id="UP001501257"/>
    </source>
</evidence>
<gene>
    <name evidence="6" type="ORF">GCM10025778_03990</name>
</gene>
<dbReference type="Pfam" id="PF04030">
    <property type="entry name" value="ALO"/>
    <property type="match status" value="1"/>
</dbReference>
<dbReference type="InterPro" id="IPR006094">
    <property type="entry name" value="Oxid_FAD_bind_N"/>
</dbReference>
<dbReference type="EMBL" id="BAABLK010000006">
    <property type="protein sequence ID" value="GAA5225869.1"/>
    <property type="molecule type" value="Genomic_DNA"/>
</dbReference>
<dbReference type="Gene3D" id="3.30.70.2520">
    <property type="match status" value="1"/>
</dbReference>
<dbReference type="Gene3D" id="3.30.465.10">
    <property type="match status" value="1"/>
</dbReference>
<evidence type="ECO:0000256" key="1">
    <source>
        <dbReference type="ARBA" id="ARBA00005147"/>
    </source>
</evidence>
<dbReference type="InterPro" id="IPR007173">
    <property type="entry name" value="ALO_C"/>
</dbReference>
<dbReference type="InterPro" id="IPR016171">
    <property type="entry name" value="Vanillyl_alc_oxidase_C-sub2"/>
</dbReference>
<dbReference type="Gene3D" id="1.10.45.10">
    <property type="entry name" value="Vanillyl-alcohol Oxidase, Chain A, domain 4"/>
    <property type="match status" value="1"/>
</dbReference>
<organism evidence="6 7">
    <name type="scientific">Paeniglutamicibacter antarcticus</name>
    <dbReference type="NCBI Taxonomy" id="494023"/>
    <lineage>
        <taxon>Bacteria</taxon>
        <taxon>Bacillati</taxon>
        <taxon>Actinomycetota</taxon>
        <taxon>Actinomycetes</taxon>
        <taxon>Micrococcales</taxon>
        <taxon>Micrococcaceae</taxon>
        <taxon>Paeniglutamicibacter</taxon>
    </lineage>
</organism>
<sequence>MSRPRFPGLDRGGVWRNWAATAIARPAATARPRSEDEIASLLVAASAANSALKVVGGGHSFTPIAATNGMLVNLDLYTGIIHVDPRSGRVRFRAGTRLRDVAGLLKPFGLALANMGDIDHQSLAGAISTSTHGTGLGFTGFSGSVTALRLLLPDGTAIDCSADSNPDLFQATRVGLGALGVLTEVTIQCVPRFKLRAREAPEPLAGMLESFVERCAVTDHLEFYWFPHTDLALAKTNTRIPDTEQAHPVPWRGRIIDDELMGNAGFALMCRFAAKHPSAVPQLNRFAAKTLAVREYIDQSEKVFVTARRVRFREMEYAVPLDDLPSVFAEVRNVVEAYPQKISFPLEVRAAAADDTWLGTAAGRPSAYIAVHRYAGEASGDFLGTVEKVFTGIAGRPHWGKLHTRDAAFFHSAYPRFADFLAQRDAMDPQGIMLNAHLGHILGRRAAPAFDAGAADSRHG</sequence>
<evidence type="ECO:0000259" key="5">
    <source>
        <dbReference type="PROSITE" id="PS51387"/>
    </source>
</evidence>
<reference evidence="7" key="1">
    <citation type="journal article" date="2019" name="Int. J. Syst. Evol. Microbiol.">
        <title>The Global Catalogue of Microorganisms (GCM) 10K type strain sequencing project: providing services to taxonomists for standard genome sequencing and annotation.</title>
        <authorList>
            <consortium name="The Broad Institute Genomics Platform"/>
            <consortium name="The Broad Institute Genome Sequencing Center for Infectious Disease"/>
            <person name="Wu L."/>
            <person name="Ma J."/>
        </authorList>
    </citation>
    <scope>NUCLEOTIDE SEQUENCE [LARGE SCALE GENOMIC DNA]</scope>
    <source>
        <strain evidence="7">JCM 18952</strain>
    </source>
</reference>
<evidence type="ECO:0000256" key="4">
    <source>
        <dbReference type="ARBA" id="ARBA00023002"/>
    </source>
</evidence>
<dbReference type="Pfam" id="PF01565">
    <property type="entry name" value="FAD_binding_4"/>
    <property type="match status" value="1"/>
</dbReference>
<proteinExistence type="inferred from homology"/>
<accession>A0ABP9TFY0</accession>
<dbReference type="RefSeq" id="WP_210102194.1">
    <property type="nucleotide sequence ID" value="NZ_BAABLK010000006.1"/>
</dbReference>
<dbReference type="Gene3D" id="3.30.43.10">
    <property type="entry name" value="Uridine Diphospho-n-acetylenolpyruvylglucosamine Reductase, domain 2"/>
    <property type="match status" value="1"/>
</dbReference>
<dbReference type="NCBIfam" id="TIGR01679">
    <property type="entry name" value="bact_FAD_ox"/>
    <property type="match status" value="1"/>
</dbReference>
<dbReference type="InterPro" id="IPR016167">
    <property type="entry name" value="FAD-bd_PCMH_sub1"/>
</dbReference>
<protein>
    <submittedName>
        <fullName evidence="6">D-arabinono-1,4-lactone oxidase</fullName>
    </submittedName>
</protein>
<dbReference type="InterPro" id="IPR016169">
    <property type="entry name" value="FAD-bd_PCMH_sub2"/>
</dbReference>
<dbReference type="InterPro" id="IPR010031">
    <property type="entry name" value="FAD_lactone_oxidase-like"/>
</dbReference>
<evidence type="ECO:0000256" key="3">
    <source>
        <dbReference type="ARBA" id="ARBA00022644"/>
    </source>
</evidence>
<dbReference type="PANTHER" id="PTHR43762">
    <property type="entry name" value="L-GULONOLACTONE OXIDASE"/>
    <property type="match status" value="1"/>
</dbReference>
<comment type="pathway">
    <text evidence="1">Cofactor biosynthesis; L-ascorbate biosynthesis.</text>
</comment>